<dbReference type="InterPro" id="IPR023214">
    <property type="entry name" value="HAD_sf"/>
</dbReference>
<feature type="transmembrane region" description="Helical" evidence="12">
    <location>
        <begin position="696"/>
        <end position="718"/>
    </location>
</feature>
<evidence type="ECO:0000256" key="6">
    <source>
        <dbReference type="ARBA" id="ARBA00022840"/>
    </source>
</evidence>
<dbReference type="SFLD" id="SFLDG00002">
    <property type="entry name" value="C1.7:_P-type_atpase_like"/>
    <property type="match status" value="1"/>
</dbReference>
<dbReference type="PROSITE" id="PS00154">
    <property type="entry name" value="ATPASE_E1_E2"/>
    <property type="match status" value="1"/>
</dbReference>
<dbReference type="SFLD" id="SFLDF00027">
    <property type="entry name" value="p-type_atpase"/>
    <property type="match status" value="1"/>
</dbReference>
<feature type="transmembrane region" description="Helical" evidence="12">
    <location>
        <begin position="337"/>
        <end position="356"/>
    </location>
</feature>
<keyword evidence="6 12" id="KW-0067">ATP-binding</keyword>
<dbReference type="Gene3D" id="2.70.150.10">
    <property type="entry name" value="Calcium-transporting ATPase, cytoplasmic transduction domain A"/>
    <property type="match status" value="1"/>
</dbReference>
<proteinExistence type="inferred from homology"/>
<keyword evidence="4 12" id="KW-0479">Metal-binding</keyword>
<dbReference type="InterPro" id="IPR051014">
    <property type="entry name" value="Cation_Transport_ATPase_IB"/>
</dbReference>
<feature type="transmembrane region" description="Helical" evidence="12">
    <location>
        <begin position="136"/>
        <end position="152"/>
    </location>
</feature>
<evidence type="ECO:0000256" key="5">
    <source>
        <dbReference type="ARBA" id="ARBA00022741"/>
    </source>
</evidence>
<dbReference type="InterPro" id="IPR036163">
    <property type="entry name" value="HMA_dom_sf"/>
</dbReference>
<dbReference type="PRINTS" id="PR00941">
    <property type="entry name" value="CDATPASE"/>
</dbReference>
<dbReference type="EMBL" id="JBGCUO010000001">
    <property type="protein sequence ID" value="MEY1661004.1"/>
    <property type="molecule type" value="Genomic_DNA"/>
</dbReference>
<dbReference type="SUPFAM" id="SSF55008">
    <property type="entry name" value="HMA, heavy metal-associated domain"/>
    <property type="match status" value="1"/>
</dbReference>
<dbReference type="InterPro" id="IPR008250">
    <property type="entry name" value="ATPase_P-typ_transduc_dom_A_sf"/>
</dbReference>
<evidence type="ECO:0000256" key="4">
    <source>
        <dbReference type="ARBA" id="ARBA00022723"/>
    </source>
</evidence>
<dbReference type="PANTHER" id="PTHR48085">
    <property type="entry name" value="CADMIUM/ZINC-TRANSPORTING ATPASE HMA2-RELATED"/>
    <property type="match status" value="1"/>
</dbReference>
<dbReference type="PRINTS" id="PR00119">
    <property type="entry name" value="CATATPASE"/>
</dbReference>
<keyword evidence="7" id="KW-1278">Translocase</keyword>
<dbReference type="InterPro" id="IPR006121">
    <property type="entry name" value="HMA_dom"/>
</dbReference>
<dbReference type="NCBIfam" id="TIGR01511">
    <property type="entry name" value="ATPase-IB1_Cu"/>
    <property type="match status" value="1"/>
</dbReference>
<organism evidence="14 15">
    <name type="scientific">Isoalcanivorax beigongshangi</name>
    <dbReference type="NCBI Taxonomy" id="3238810"/>
    <lineage>
        <taxon>Bacteria</taxon>
        <taxon>Pseudomonadati</taxon>
        <taxon>Pseudomonadota</taxon>
        <taxon>Gammaproteobacteria</taxon>
        <taxon>Oceanospirillales</taxon>
        <taxon>Alcanivoracaceae</taxon>
        <taxon>Isoalcanivorax</taxon>
    </lineage>
</organism>
<reference evidence="14 15" key="1">
    <citation type="submission" date="2024-07" db="EMBL/GenBank/DDBJ databases">
        <authorList>
            <person name="Ren Q."/>
        </authorList>
    </citation>
    <scope>NUCLEOTIDE SEQUENCE [LARGE SCALE GENOMIC DNA]</scope>
    <source>
        <strain evidence="14 15">REN37</strain>
    </source>
</reference>
<evidence type="ECO:0000313" key="15">
    <source>
        <dbReference type="Proteomes" id="UP001562065"/>
    </source>
</evidence>
<comment type="subcellular location">
    <subcellularLocation>
        <location evidence="12">Cell membrane</location>
    </subcellularLocation>
    <subcellularLocation>
        <location evidence="1">Membrane</location>
        <topology evidence="1">Multi-pass membrane protein</topology>
    </subcellularLocation>
</comment>
<dbReference type="InterPro" id="IPR036412">
    <property type="entry name" value="HAD-like_sf"/>
</dbReference>
<dbReference type="SUPFAM" id="SSF81653">
    <property type="entry name" value="Calcium ATPase, transduction domain A"/>
    <property type="match status" value="1"/>
</dbReference>
<dbReference type="RefSeq" id="WP_369454242.1">
    <property type="nucleotide sequence ID" value="NZ_JBGCUO010000001.1"/>
</dbReference>
<keyword evidence="3 12" id="KW-0812">Transmembrane</keyword>
<dbReference type="SUPFAM" id="SSF81665">
    <property type="entry name" value="Calcium ATPase, transmembrane domain M"/>
    <property type="match status" value="1"/>
</dbReference>
<dbReference type="Gene3D" id="3.40.50.1000">
    <property type="entry name" value="HAD superfamily/HAD-like"/>
    <property type="match status" value="1"/>
</dbReference>
<comment type="caution">
    <text evidence="14">The sequence shown here is derived from an EMBL/GenBank/DDBJ whole genome shotgun (WGS) entry which is preliminary data.</text>
</comment>
<name>A0ABV4ADT7_9GAMM</name>
<dbReference type="InterPro" id="IPR023299">
    <property type="entry name" value="ATPase_P-typ_cyto_dom_N"/>
</dbReference>
<protein>
    <recommendedName>
        <fullName evidence="10">P-type Zn(2+) transporter</fullName>
        <ecNumber evidence="10">7.2.2.12</ecNumber>
    </recommendedName>
</protein>
<dbReference type="Proteomes" id="UP001562065">
    <property type="component" value="Unassembled WGS sequence"/>
</dbReference>
<evidence type="ECO:0000313" key="14">
    <source>
        <dbReference type="EMBL" id="MEY1661004.1"/>
    </source>
</evidence>
<dbReference type="InterPro" id="IPR059000">
    <property type="entry name" value="ATPase_P-type_domA"/>
</dbReference>
<dbReference type="NCBIfam" id="TIGR01494">
    <property type="entry name" value="ATPase_P-type"/>
    <property type="match status" value="1"/>
</dbReference>
<evidence type="ECO:0000256" key="12">
    <source>
        <dbReference type="RuleBase" id="RU362081"/>
    </source>
</evidence>
<feature type="transmembrane region" description="Helical" evidence="12">
    <location>
        <begin position="670"/>
        <end position="690"/>
    </location>
</feature>
<gene>
    <name evidence="14" type="ORF">AB5I84_02450</name>
</gene>
<dbReference type="InterPro" id="IPR023298">
    <property type="entry name" value="ATPase_P-typ_TM_dom_sf"/>
</dbReference>
<evidence type="ECO:0000256" key="11">
    <source>
        <dbReference type="ARBA" id="ARBA00047308"/>
    </source>
</evidence>
<evidence type="ECO:0000256" key="2">
    <source>
        <dbReference type="ARBA" id="ARBA00006024"/>
    </source>
</evidence>
<keyword evidence="8 12" id="KW-1133">Transmembrane helix</keyword>
<comment type="similarity">
    <text evidence="2 12">Belongs to the cation transport ATPase (P-type) (TC 3.A.3) family. Type IB subfamily.</text>
</comment>
<evidence type="ECO:0000256" key="10">
    <source>
        <dbReference type="ARBA" id="ARBA00039097"/>
    </source>
</evidence>
<dbReference type="SFLD" id="SFLDS00003">
    <property type="entry name" value="Haloacid_Dehalogenase"/>
    <property type="match status" value="1"/>
</dbReference>
<dbReference type="EC" id="7.2.2.12" evidence="10"/>
<dbReference type="PROSITE" id="PS50846">
    <property type="entry name" value="HMA_2"/>
    <property type="match status" value="1"/>
</dbReference>
<dbReference type="InterPro" id="IPR027256">
    <property type="entry name" value="P-typ_ATPase_IB"/>
</dbReference>
<feature type="transmembrane region" description="Helical" evidence="12">
    <location>
        <begin position="368"/>
        <end position="393"/>
    </location>
</feature>
<keyword evidence="5 12" id="KW-0547">Nucleotide-binding</keyword>
<dbReference type="InterPro" id="IPR018303">
    <property type="entry name" value="ATPase_P-typ_P_site"/>
</dbReference>
<evidence type="ECO:0000256" key="7">
    <source>
        <dbReference type="ARBA" id="ARBA00022967"/>
    </source>
</evidence>
<keyword evidence="12" id="KW-1003">Cell membrane</keyword>
<dbReference type="PANTHER" id="PTHR48085:SF5">
    <property type="entry name" value="CADMIUM_ZINC-TRANSPORTING ATPASE HMA4-RELATED"/>
    <property type="match status" value="1"/>
</dbReference>
<evidence type="ECO:0000256" key="3">
    <source>
        <dbReference type="ARBA" id="ARBA00022692"/>
    </source>
</evidence>
<dbReference type="Pfam" id="PF00122">
    <property type="entry name" value="E1-E2_ATPase"/>
    <property type="match status" value="1"/>
</dbReference>
<keyword evidence="9 12" id="KW-0472">Membrane</keyword>
<dbReference type="SUPFAM" id="SSF56784">
    <property type="entry name" value="HAD-like"/>
    <property type="match status" value="1"/>
</dbReference>
<dbReference type="Gene3D" id="3.40.1110.10">
    <property type="entry name" value="Calcium-transporting ATPase, cytoplasmic domain N"/>
    <property type="match status" value="1"/>
</dbReference>
<dbReference type="Pfam" id="PF00702">
    <property type="entry name" value="Hydrolase"/>
    <property type="match status" value="1"/>
</dbReference>
<comment type="catalytic activity">
    <reaction evidence="11">
        <text>Zn(2+)(in) + ATP + H2O = Zn(2+)(out) + ADP + phosphate + H(+)</text>
        <dbReference type="Rhea" id="RHEA:20621"/>
        <dbReference type="ChEBI" id="CHEBI:15377"/>
        <dbReference type="ChEBI" id="CHEBI:15378"/>
        <dbReference type="ChEBI" id="CHEBI:29105"/>
        <dbReference type="ChEBI" id="CHEBI:30616"/>
        <dbReference type="ChEBI" id="CHEBI:43474"/>
        <dbReference type="ChEBI" id="CHEBI:456216"/>
        <dbReference type="EC" id="7.2.2.12"/>
    </reaction>
</comment>
<evidence type="ECO:0000256" key="8">
    <source>
        <dbReference type="ARBA" id="ARBA00022989"/>
    </source>
</evidence>
<sequence>MSHAPHCCDHSTHPATTAAAPLATAPAAGQVRSVLHIAQMDCPTEERLLRDALGPRADVSALSFNLMQRRLTVDHSPGALPALVEAVAALGMQALTEGSDAAPTASGPDRTRMVLAGVAALASELTHLWLASDWPSLALALLSLVLVGPTVFKKGWIAIRHGQLNINALMSIAVTGALLIGQWPEAAMVMFLFALAEAIEARSLDRARDAVTSLMAMAPEQVQVADGQGDWRSVAAAQVPVGSLVRLAPGERVALDGEVVLGQSSLNQAPITGESVPVEKSPGSPLYAGSLNLQGELTYRTTAAANDSTLARIIHRVEEAQASQAPTQRFIDRFARWYTPAAVLVAVLMAVVPPLLLGTPWLEALYNALVILVIACPCALVISTPVAVVSALTRAARSGILIKGGVYLEQGRQLQVLALDKTGTLTEGKPTLQQVLVVAGEQPQAERAALSLAARSDHPVSRALAEGLATRQQAAPMEQFEALLGRGSRGLLDGRPLWLGNARLMRELGVSLASIDAQRQALEATGQTVVMLADADQVLALFAVADRLRPDTVAALTDLHRLGVRTVMLSGDNQAVADHIAAQAGIDEARGELLPEDKLDAVRALQQQAVVGMVGDGINDAPALAQAEIGFAMGAVGTDTAIDTADVALMDDDLRKIPAFIRLSQATRRVLLQNISVALGLKVVFLALALGGLATMWMAVVADVGASLLVVFNSLRLLRARQ</sequence>
<evidence type="ECO:0000259" key="13">
    <source>
        <dbReference type="PROSITE" id="PS50846"/>
    </source>
</evidence>
<keyword evidence="15" id="KW-1185">Reference proteome</keyword>
<dbReference type="InterPro" id="IPR001757">
    <property type="entry name" value="P_typ_ATPase"/>
</dbReference>
<evidence type="ECO:0000256" key="9">
    <source>
        <dbReference type="ARBA" id="ARBA00023136"/>
    </source>
</evidence>
<dbReference type="NCBIfam" id="TIGR01525">
    <property type="entry name" value="ATPase-IB_hvy"/>
    <property type="match status" value="1"/>
</dbReference>
<evidence type="ECO:0000256" key="1">
    <source>
        <dbReference type="ARBA" id="ARBA00004141"/>
    </source>
</evidence>
<accession>A0ABV4ADT7</accession>
<dbReference type="InterPro" id="IPR044492">
    <property type="entry name" value="P_typ_ATPase_HD_dom"/>
</dbReference>
<feature type="domain" description="HMA" evidence="13">
    <location>
        <begin position="31"/>
        <end position="95"/>
    </location>
</feature>